<gene>
    <name evidence="2" type="ORF">RT717_06600</name>
</gene>
<dbReference type="EMBL" id="CP136051">
    <property type="protein sequence ID" value="WOK08306.1"/>
    <property type="molecule type" value="Genomic_DNA"/>
</dbReference>
<organism evidence="2 3">
    <name type="scientific">Imperialibacter roseus</name>
    <dbReference type="NCBI Taxonomy" id="1324217"/>
    <lineage>
        <taxon>Bacteria</taxon>
        <taxon>Pseudomonadati</taxon>
        <taxon>Bacteroidota</taxon>
        <taxon>Cytophagia</taxon>
        <taxon>Cytophagales</taxon>
        <taxon>Flammeovirgaceae</taxon>
        <taxon>Imperialibacter</taxon>
    </lineage>
</organism>
<protein>
    <submittedName>
        <fullName evidence="2">PadR family transcriptional regulator</fullName>
    </submittedName>
</protein>
<dbReference type="InterPro" id="IPR036388">
    <property type="entry name" value="WH-like_DNA-bd_sf"/>
</dbReference>
<evidence type="ECO:0000313" key="2">
    <source>
        <dbReference type="EMBL" id="WOK08306.1"/>
    </source>
</evidence>
<dbReference type="InterPro" id="IPR005149">
    <property type="entry name" value="Tscrpt_reg_PadR_N"/>
</dbReference>
<dbReference type="Proteomes" id="UP001302349">
    <property type="component" value="Chromosome"/>
</dbReference>
<proteinExistence type="predicted"/>
<dbReference type="PANTHER" id="PTHR33169">
    <property type="entry name" value="PADR-FAMILY TRANSCRIPTIONAL REGULATOR"/>
    <property type="match status" value="1"/>
</dbReference>
<evidence type="ECO:0000259" key="1">
    <source>
        <dbReference type="Pfam" id="PF03551"/>
    </source>
</evidence>
<evidence type="ECO:0000313" key="3">
    <source>
        <dbReference type="Proteomes" id="UP001302349"/>
    </source>
</evidence>
<dbReference type="SUPFAM" id="SSF46785">
    <property type="entry name" value="Winged helix' DNA-binding domain"/>
    <property type="match status" value="1"/>
</dbReference>
<dbReference type="InterPro" id="IPR052509">
    <property type="entry name" value="Metal_resp_DNA-bind_regulator"/>
</dbReference>
<dbReference type="RefSeq" id="WP_151998554.1">
    <property type="nucleotide sequence ID" value="NZ_CP136051.1"/>
</dbReference>
<keyword evidence="3" id="KW-1185">Reference proteome</keyword>
<reference evidence="2 3" key="1">
    <citation type="journal article" date="2023" name="Microbiol. Resour. Announc.">
        <title>Complete Genome Sequence of Imperialibacter roseus strain P4T.</title>
        <authorList>
            <person name="Tizabi D.R."/>
            <person name="Bachvaroff T."/>
            <person name="Hill R.T."/>
        </authorList>
    </citation>
    <scope>NUCLEOTIDE SEQUENCE [LARGE SCALE GENOMIC DNA]</scope>
    <source>
        <strain evidence="2 3">P4T</strain>
    </source>
</reference>
<name>A0ABZ0IUN2_9BACT</name>
<accession>A0ABZ0IUN2</accession>
<dbReference type="Pfam" id="PF03551">
    <property type="entry name" value="PadR"/>
    <property type="match status" value="1"/>
</dbReference>
<sequence>MDFSKSLIAASSKPLILGILQQGPNYGYDIIQQIKTLSGGQLEWADGMLYPVLHRLEKEGLVTSQWNQSDNGRHRKYYAITELGKAAIHQEQEHWLAMHHVLQKLWSLNSKTSHG</sequence>
<dbReference type="Gene3D" id="1.10.10.10">
    <property type="entry name" value="Winged helix-like DNA-binding domain superfamily/Winged helix DNA-binding domain"/>
    <property type="match status" value="1"/>
</dbReference>
<dbReference type="InterPro" id="IPR036390">
    <property type="entry name" value="WH_DNA-bd_sf"/>
</dbReference>
<feature type="domain" description="Transcription regulator PadR N-terminal" evidence="1">
    <location>
        <begin position="16"/>
        <end position="89"/>
    </location>
</feature>
<dbReference type="PANTHER" id="PTHR33169:SF14">
    <property type="entry name" value="TRANSCRIPTIONAL REGULATOR RV3488"/>
    <property type="match status" value="1"/>
</dbReference>